<keyword evidence="3" id="KW-1185">Reference proteome</keyword>
<evidence type="ECO:0000259" key="1">
    <source>
        <dbReference type="Pfam" id="PF00852"/>
    </source>
</evidence>
<gene>
    <name evidence="2" type="ORF">SR1949_14180</name>
</gene>
<feature type="domain" description="Fucosyltransferase C-terminal" evidence="1">
    <location>
        <begin position="131"/>
        <end position="250"/>
    </location>
</feature>
<accession>A0A479ZUQ9</accession>
<dbReference type="AlphaFoldDB" id="A0A479ZUQ9"/>
<proteinExistence type="predicted"/>
<dbReference type="Proteomes" id="UP000300142">
    <property type="component" value="Unassembled WGS sequence"/>
</dbReference>
<dbReference type="InterPro" id="IPR038577">
    <property type="entry name" value="GT10-like_C_sf"/>
</dbReference>
<dbReference type="InterPro" id="IPR055270">
    <property type="entry name" value="Glyco_tran_10_C"/>
</dbReference>
<reference evidence="3" key="1">
    <citation type="submission" date="2019-02" db="EMBL/GenBank/DDBJ databases">
        <title>Draft genome sequence of Sphaerospermopsis reniformis NIES-1949.</title>
        <authorList>
            <person name="Yamaguchi H."/>
            <person name="Suzuki S."/>
            <person name="Kawachi M."/>
        </authorList>
    </citation>
    <scope>NUCLEOTIDE SEQUENCE [LARGE SCALE GENOMIC DNA]</scope>
    <source>
        <strain evidence="3">NIES-1949</strain>
    </source>
</reference>
<dbReference type="Pfam" id="PF00852">
    <property type="entry name" value="Glyco_transf_10"/>
    <property type="match status" value="1"/>
</dbReference>
<dbReference type="RefSeq" id="WP_137666872.1">
    <property type="nucleotide sequence ID" value="NZ_BJCE01000033.1"/>
</dbReference>
<name>A0A479ZUQ9_9CYAN</name>
<protein>
    <submittedName>
        <fullName evidence="2">Putative glycosyl transferase</fullName>
    </submittedName>
</protein>
<dbReference type="EMBL" id="BJCE01000033">
    <property type="protein sequence ID" value="GCL36315.1"/>
    <property type="molecule type" value="Genomic_DNA"/>
</dbReference>
<organism evidence="2 3">
    <name type="scientific">Sphaerospermopsis reniformis</name>
    <dbReference type="NCBI Taxonomy" id="531300"/>
    <lineage>
        <taxon>Bacteria</taxon>
        <taxon>Bacillati</taxon>
        <taxon>Cyanobacteriota</taxon>
        <taxon>Cyanophyceae</taxon>
        <taxon>Nostocales</taxon>
        <taxon>Aphanizomenonaceae</taxon>
        <taxon>Sphaerospermopsis</taxon>
    </lineage>
</organism>
<keyword evidence="2" id="KW-0808">Transferase</keyword>
<evidence type="ECO:0000313" key="2">
    <source>
        <dbReference type="EMBL" id="GCL36315.1"/>
    </source>
</evidence>
<dbReference type="Gene3D" id="3.40.50.11660">
    <property type="entry name" value="Glycosyl transferase family 10, C-terminal domain"/>
    <property type="match status" value="1"/>
</dbReference>
<dbReference type="SUPFAM" id="SSF53756">
    <property type="entry name" value="UDP-Glycosyltransferase/glycogen phosphorylase"/>
    <property type="match status" value="1"/>
</dbReference>
<comment type="caution">
    <text evidence="2">The sequence shown here is derived from an EMBL/GenBank/DDBJ whole genome shotgun (WGS) entry which is preliminary data.</text>
</comment>
<sequence length="324" mass="37546">MKCYNIDVYGEQVSQDSITVRFQDQTFNFIFEPSLKIGQEFVLGLFASKAVLSNEVFRYPRDRRIAMLTESPIDYSYQHIAQIVRRFPIVFTHQQHLLDLGKPFKPLIFGTNWLGITNEIDSEQILAEHPPKSKLISFMGSLAHPDDGAYKFRQEIADLCLTANNVECFGKSINPVPGKREAIAPYYFSIAMENVASNYYFSEKLVDCLLLETVPIYYGCPEISELFNPKGILTFNTKEELISILDILSPNLYDEMYPFLIENKLKAIRENWHNHQGLLSRLSSQIPLNLLNSSQRYLNRESYLRDKITLKSRKLWENIQTHLI</sequence>
<evidence type="ECO:0000313" key="3">
    <source>
        <dbReference type="Proteomes" id="UP000300142"/>
    </source>
</evidence>
<dbReference type="GO" id="GO:0016740">
    <property type="term" value="F:transferase activity"/>
    <property type="evidence" value="ECO:0007669"/>
    <property type="project" value="UniProtKB-KW"/>
</dbReference>